<keyword evidence="2" id="KW-1185">Reference proteome</keyword>
<dbReference type="Proteomes" id="UP000316612">
    <property type="component" value="Unassembled WGS sequence"/>
</dbReference>
<accession>A0A4Y4DSN7</accession>
<dbReference type="AlphaFoldDB" id="A0A4Y4DSN7"/>
<protein>
    <submittedName>
        <fullName evidence="1">Uncharacterized protein</fullName>
    </submittedName>
</protein>
<gene>
    <name evidence="1" type="ORF">AUR04nite_19000</name>
</gene>
<evidence type="ECO:0000313" key="2">
    <source>
        <dbReference type="Proteomes" id="UP000316612"/>
    </source>
</evidence>
<proteinExistence type="predicted"/>
<organism evidence="1 2">
    <name type="scientific">Glutamicibacter uratoxydans</name>
    <name type="common">Arthrobacter uratoxydans</name>
    <dbReference type="NCBI Taxonomy" id="43667"/>
    <lineage>
        <taxon>Bacteria</taxon>
        <taxon>Bacillati</taxon>
        <taxon>Actinomycetota</taxon>
        <taxon>Actinomycetes</taxon>
        <taxon>Micrococcales</taxon>
        <taxon>Micrococcaceae</taxon>
        <taxon>Glutamicibacter</taxon>
    </lineage>
</organism>
<reference evidence="1 2" key="1">
    <citation type="submission" date="2019-06" db="EMBL/GenBank/DDBJ databases">
        <title>Whole genome shotgun sequence of Glutamicibacter uratoxydans NBRC 15515.</title>
        <authorList>
            <person name="Hosoyama A."/>
            <person name="Uohara A."/>
            <person name="Ohji S."/>
            <person name="Ichikawa N."/>
        </authorList>
    </citation>
    <scope>NUCLEOTIDE SEQUENCE [LARGE SCALE GENOMIC DNA]</scope>
    <source>
        <strain evidence="1 2">NBRC 15515</strain>
    </source>
</reference>
<name>A0A4Y4DSN7_GLUUR</name>
<dbReference type="RefSeq" id="WP_141364360.1">
    <property type="nucleotide sequence ID" value="NZ_BAAAJL010000010.1"/>
</dbReference>
<dbReference type="EMBL" id="BJNY01000010">
    <property type="protein sequence ID" value="GED06368.1"/>
    <property type="molecule type" value="Genomic_DNA"/>
</dbReference>
<comment type="caution">
    <text evidence="1">The sequence shown here is derived from an EMBL/GenBank/DDBJ whole genome shotgun (WGS) entry which is preliminary data.</text>
</comment>
<sequence length="63" mass="7753">MTERRRDSLNARIARGEADPISDAEREIVKRFMDSYHEKHAEQRRRDLAANKSNKRCWYQFWR</sequence>
<evidence type="ECO:0000313" key="1">
    <source>
        <dbReference type="EMBL" id="GED06368.1"/>
    </source>
</evidence>